<proteinExistence type="predicted"/>
<keyword evidence="3" id="KW-1185">Reference proteome</keyword>
<dbReference type="EMBL" id="JACJLV010000010">
    <property type="protein sequence ID" value="MBM6826373.1"/>
    <property type="molecule type" value="Genomic_DNA"/>
</dbReference>
<reference evidence="2" key="2">
    <citation type="journal article" date="2021" name="Sci. Rep.">
        <title>The distribution of antibiotic resistance genes in chicken gut microbiota commensals.</title>
        <authorList>
            <person name="Juricova H."/>
            <person name="Matiasovicova J."/>
            <person name="Kubasova T."/>
            <person name="Cejkova D."/>
            <person name="Rychlik I."/>
        </authorList>
    </citation>
    <scope>NUCLEOTIDE SEQUENCE</scope>
    <source>
        <strain evidence="2">An420c</strain>
    </source>
</reference>
<sequence>MIKMTKKKIWNAGCVVLVLLLLCTVISFHVERLMRIPVEVVRGSQSEEEKAMRLARIPLSCYGEDPSTVFYVEEQEGLFGMELVAHTKEVWPIETAEDMALVPEQLDDDGLPLQIVRWSVYPLEDGDLVVVQEDGESRMLSGVNAEQLQELKKQLPGMAVCLFVLLAFMALGTWNLFHLQSRAYKRGLAGAVIILACLGILWAGLWTLEIPREYLPPEYILDVKGYVNW</sequence>
<reference evidence="2" key="1">
    <citation type="submission" date="2020-08" db="EMBL/GenBank/DDBJ databases">
        <authorList>
            <person name="Cejkova D."/>
            <person name="Kubasova T."/>
            <person name="Jahodarova E."/>
            <person name="Rychlik I."/>
        </authorList>
    </citation>
    <scope>NUCLEOTIDE SEQUENCE</scope>
    <source>
        <strain evidence="2">An420c</strain>
    </source>
</reference>
<evidence type="ECO:0000313" key="3">
    <source>
        <dbReference type="Proteomes" id="UP000713880"/>
    </source>
</evidence>
<name>A0A939BA43_9CLOT</name>
<accession>A0A939BA43</accession>
<dbReference type="AlphaFoldDB" id="A0A939BA43"/>
<organism evidence="2 3">
    <name type="scientific">Mordavella massiliensis</name>
    <dbReference type="NCBI Taxonomy" id="1871024"/>
    <lineage>
        <taxon>Bacteria</taxon>
        <taxon>Bacillati</taxon>
        <taxon>Bacillota</taxon>
        <taxon>Clostridia</taxon>
        <taxon>Eubacteriales</taxon>
        <taxon>Clostridiaceae</taxon>
        <taxon>Mordavella</taxon>
    </lineage>
</organism>
<evidence type="ECO:0000313" key="2">
    <source>
        <dbReference type="EMBL" id="MBM6826373.1"/>
    </source>
</evidence>
<feature type="transmembrane region" description="Helical" evidence="1">
    <location>
        <begin position="188"/>
        <end position="208"/>
    </location>
</feature>
<protein>
    <submittedName>
        <fullName evidence="2">Uncharacterized protein</fullName>
    </submittedName>
</protein>
<feature type="transmembrane region" description="Helical" evidence="1">
    <location>
        <begin position="155"/>
        <end position="176"/>
    </location>
</feature>
<evidence type="ECO:0000256" key="1">
    <source>
        <dbReference type="SAM" id="Phobius"/>
    </source>
</evidence>
<keyword evidence="1" id="KW-0812">Transmembrane</keyword>
<comment type="caution">
    <text evidence="2">The sequence shown here is derived from an EMBL/GenBank/DDBJ whole genome shotgun (WGS) entry which is preliminary data.</text>
</comment>
<dbReference type="Proteomes" id="UP000713880">
    <property type="component" value="Unassembled WGS sequence"/>
</dbReference>
<keyword evidence="1" id="KW-1133">Transmembrane helix</keyword>
<keyword evidence="1" id="KW-0472">Membrane</keyword>
<gene>
    <name evidence="2" type="ORF">H6A13_04510</name>
</gene>